<feature type="transmembrane region" description="Helical" evidence="9">
    <location>
        <begin position="73"/>
        <end position="99"/>
    </location>
</feature>
<evidence type="ECO:0000259" key="10">
    <source>
        <dbReference type="PROSITE" id="PS50850"/>
    </source>
</evidence>
<dbReference type="InterPro" id="IPR003439">
    <property type="entry name" value="ABC_transporter-like_ATP-bd"/>
</dbReference>
<organism evidence="13 14">
    <name type="scientific">Verticillium nonalfalfae</name>
    <dbReference type="NCBI Taxonomy" id="1051616"/>
    <lineage>
        <taxon>Eukaryota</taxon>
        <taxon>Fungi</taxon>
        <taxon>Dikarya</taxon>
        <taxon>Ascomycota</taxon>
        <taxon>Pezizomycotina</taxon>
        <taxon>Sordariomycetes</taxon>
        <taxon>Hypocreomycetidae</taxon>
        <taxon>Glomerellales</taxon>
        <taxon>Plectosphaerellaceae</taxon>
        <taxon>Verticillium</taxon>
    </lineage>
</organism>
<dbReference type="Pfam" id="PF00005">
    <property type="entry name" value="ABC_tran"/>
    <property type="match status" value="2"/>
</dbReference>
<evidence type="ECO:0000256" key="4">
    <source>
        <dbReference type="ARBA" id="ARBA00022741"/>
    </source>
</evidence>
<sequence length="2187" mass="239758">MESAAAVKVSWRDLFAFTRWTHCVALVPAVIASCAVGAFKTSLAVTLGLFFQYTVDVADGSVGGPETIKRTAALSVILCGLGAGHWAANTAFFASWVLFGELQAKSTREQLFKSLLKKDMSWYDSQSEGVSSLLVRIESQTRELQIATSQVLGFLISDIVVSVACLIVSFYMSWKLTLVLLATVPISIVALTLATRRLQPAIQLQKAHLSQATKYANSSITGIDLVKIYNGFDTEVWHYLNSINASMKQYLVQAHCNAVQMGYAKFWVVSLFAVGFWYGIVLVQEGASPAQILTTFYATLTALQGIENLMPQWLVLAKGMAAGQSLRQTGAYVNRGKKRVGTHKPSCCIGDIEVSDVSFAYPSNPAQIVLQKSSFRFRAGETCFIVGKSGSGKSTLGNLLVNFYEPLTGTVLVDHHLLQDLDDEWIRRNITLIQQTSVLFNETFFRNVAFGHPSPNDVTLEEVRSACDTAILQSTIAAMHQGLDTPVGTGGYSLSGGQKQRIALARARLRDPPILILDEVTSGLDLVSKTLVMEAIRAWRRDKTTIIITHDVSQIKDDDYVFVMDKSRLVQEGCRRDIAVDEGGFFAALLSALHDEDIESENTQENVNPNPSSIALSRSVWAQLSNPDRLKLLSGMILCIVVAVSGPLFAFAFTRLLETFWADEDVQRSVGQKWAVVMVAVAVIDGLSTWLGRYLMEFSGQAWVNALRIEALKRILQQPKLWFDKPKHSAGRITECMDRNAEEMRNIVGRFAPIIIVVTFMVLTAFIWALLVQWKLTLVALSGGPVIMATVKAFSYTSTKWETTCNQGAADTSAVLAETFSNIRVVKNLTLEAYMSKKYNKSAESTFKLGIRRAAYTSPLFGLYQAVNFFLLALVFYYAMVLVGTYEAGTAQIQQVSNLVLFTMGQAGSLLGTIPQLAAARATAAQMLYYAALPIHSSDEEDLDTGLGKLASPLPIKMANLNFTYPSRPAHQVLRNLSLEIKASTCTAIVGSSGCGKSTLISLLMGIYSPPPPTLVSYEKRPQLTFAGRPFWDIDQPHLRSAMAYVPQAPFLFPASIAENIAYGLPDASPLRSQASLDHAARAAGIHDFVISLPGGYGTLIGEGGQTLSGGQAQRVCIARALARRPKLLVMDEPTSALDAETAEMVKGTIRGLIAEASKSGMAVVIVTHAREMMQLAERILVLEDGSVVEEGTCEELRGRNGAFTRMAYQDQVDALAKDRLFLQRNSPSSDQKRILENNEDNQHAQSDQSTPPAASARQRKLLQTTLVTEFLKPATISEYYQGNLKRQNADDDKDVDYPLTITDPNWQWGNPTAIVTSSNRDKTVTLLYFTSTTLEWHRPDSVDGPRTITTTTTVTEGTVTNQPVTSLVDTSRTSEEHEVSTVVETIIKTATAPASRSIAEPAATSAAAAEAKDKVETKHVVIIIAAVGVFAIFLFMMAIVVPRLKRCYKRRKANNEVIELCQNYVSSQRNWNEENRNKDEQLPFTGTPVPAMDTVTQRGPYDYPMRYAADPTAGFPAELHHQGSQHGSGGIQEARAYHETPIPASSHDEYSHPVNGQQKYPVELPSNGTDVSPRLQQCCKRPCMQSAIDAPRSQGRRSTQEDMSENRQRTAPLDLDANTPITYRYLGFETLLPSIRYADIDVDAQQRLPPCPDDSKFGSPLQWPQHRKHLVLALSCAATFLTAYTSGSYSPPVAAMAEDLGSSNIAMIAGITTFCIGFALSPMVLAPISEIYGRRIVLVPSGITYVAFQAVCSVMPNLAGMLIARLFVGIGGAVFSSVIGGIIADMWTKDTRNTPMALFSGSVLAGTGAGPLLAAVMMSRIGNKTLAWKWVFWHQVIVDAVLVVLIVFFLDESRGSVLLSRKAKVLNEWYKALEDAGVYGCRFEEPEILSDSSDTTTSGSDEKLASCQWTAADQPSRAMTTTVRLRWLVKEDEERASLAQLMKTSMIRPFHLLVAESVVFFFSLWCAFAWAVLYCTFGTIPLAFSRVRGMNMEQSGYFFGSMIVGACVGTVVSIYQDRLLALPQWRADSPVETHSSFWRLMRRRFPAEAPESRLYFTCLTATFLPVGLFLFGFTVGSDAHWIAPACGIGLATWGIYSVYLATFNYFADIYHMYASSALAAQSFCRNLLGGAFPLVTGALFTNLGEARAGALLGGIATALTVIPWALVFFGQRIRSRSRFAIALQPQ</sequence>
<feature type="transmembrane region" description="Helical" evidence="9">
    <location>
        <begin position="1797"/>
        <end position="1819"/>
    </location>
</feature>
<feature type="compositionally biased region" description="Basic and acidic residues" evidence="8">
    <location>
        <begin position="1599"/>
        <end position="1609"/>
    </location>
</feature>
<dbReference type="PROSITE" id="PS50850">
    <property type="entry name" value="MFS"/>
    <property type="match status" value="1"/>
</dbReference>
<dbReference type="PROSITE" id="PS00216">
    <property type="entry name" value="SUGAR_TRANSPORT_1"/>
    <property type="match status" value="1"/>
</dbReference>
<dbReference type="PROSITE" id="PS00211">
    <property type="entry name" value="ABC_TRANSPORTER_1"/>
    <property type="match status" value="1"/>
</dbReference>
<feature type="domain" description="ABC transmembrane type-1" evidence="12">
    <location>
        <begin position="31"/>
        <end position="318"/>
    </location>
</feature>
<evidence type="ECO:0008006" key="15">
    <source>
        <dbReference type="Google" id="ProtNLM"/>
    </source>
</evidence>
<feature type="transmembrane region" description="Helical" evidence="9">
    <location>
        <begin position="861"/>
        <end position="880"/>
    </location>
</feature>
<feature type="region of interest" description="Disordered" evidence="8">
    <location>
        <begin position="1544"/>
        <end position="1574"/>
    </location>
</feature>
<dbReference type="CDD" id="cd17323">
    <property type="entry name" value="MFS_Tpo1_MDR_like"/>
    <property type="match status" value="1"/>
</dbReference>
<accession>A0A3M9YBJ9</accession>
<dbReference type="Gene3D" id="1.20.1250.20">
    <property type="entry name" value="MFS general substrate transporter like domains"/>
    <property type="match status" value="1"/>
</dbReference>
<dbReference type="FunFam" id="3.40.50.300:FF:000604">
    <property type="entry name" value="ABC transporter B family member 28"/>
    <property type="match status" value="1"/>
</dbReference>
<evidence type="ECO:0000259" key="11">
    <source>
        <dbReference type="PROSITE" id="PS50893"/>
    </source>
</evidence>
<evidence type="ECO:0000313" key="14">
    <source>
        <dbReference type="Proteomes" id="UP000267145"/>
    </source>
</evidence>
<dbReference type="InterPro" id="IPR039421">
    <property type="entry name" value="Type_1_exporter"/>
</dbReference>
<feature type="transmembrane region" description="Helical" evidence="9">
    <location>
        <begin position="632"/>
        <end position="654"/>
    </location>
</feature>
<feature type="transmembrane region" description="Helical" evidence="9">
    <location>
        <begin position="1953"/>
        <end position="1985"/>
    </location>
</feature>
<dbReference type="Proteomes" id="UP000267145">
    <property type="component" value="Unassembled WGS sequence"/>
</dbReference>
<feature type="transmembrane region" description="Helical" evidence="9">
    <location>
        <begin position="2082"/>
        <end position="2107"/>
    </location>
</feature>
<name>A0A3M9YBJ9_9PEZI</name>
<reference evidence="13 14" key="1">
    <citation type="submission" date="2018-10" db="EMBL/GenBank/DDBJ databases">
        <title>Genome sequence of Verticillium nonalfalfae VnAa140.</title>
        <authorList>
            <person name="Stajich J.E."/>
            <person name="Kasson M.T."/>
        </authorList>
    </citation>
    <scope>NUCLEOTIDE SEQUENCE [LARGE SCALE GENOMIC DNA]</scope>
    <source>
        <strain evidence="13 14">VnAa140</strain>
    </source>
</reference>
<feature type="region of interest" description="Disordered" evidence="8">
    <location>
        <begin position="1473"/>
        <end position="1495"/>
    </location>
</feature>
<feature type="transmembrane region" description="Helical" evidence="9">
    <location>
        <begin position="2055"/>
        <end position="2076"/>
    </location>
</feature>
<feature type="transmembrane region" description="Helical" evidence="9">
    <location>
        <begin position="776"/>
        <end position="794"/>
    </location>
</feature>
<evidence type="ECO:0000256" key="9">
    <source>
        <dbReference type="SAM" id="Phobius"/>
    </source>
</evidence>
<dbReference type="InterPro" id="IPR017871">
    <property type="entry name" value="ABC_transporter-like_CS"/>
</dbReference>
<dbReference type="PROSITE" id="PS50893">
    <property type="entry name" value="ABC_TRANSPORTER_2"/>
    <property type="match status" value="2"/>
</dbReference>
<feature type="transmembrane region" description="Helical" evidence="9">
    <location>
        <begin position="747"/>
        <end position="770"/>
    </location>
</feature>
<dbReference type="PROSITE" id="PS50929">
    <property type="entry name" value="ABC_TM1F"/>
    <property type="match status" value="2"/>
</dbReference>
<feature type="transmembrane region" description="Helical" evidence="9">
    <location>
        <begin position="1670"/>
        <end position="1686"/>
    </location>
</feature>
<keyword evidence="6 9" id="KW-1133">Transmembrane helix</keyword>
<keyword evidence="3 9" id="KW-0812">Transmembrane</keyword>
<evidence type="ECO:0000256" key="5">
    <source>
        <dbReference type="ARBA" id="ARBA00022840"/>
    </source>
</evidence>
<dbReference type="STRING" id="1051616.A0A3M9YBJ9"/>
<feature type="transmembrane region" description="Helical" evidence="9">
    <location>
        <begin position="674"/>
        <end position="692"/>
    </location>
</feature>
<dbReference type="SUPFAM" id="SSF90123">
    <property type="entry name" value="ABC transporter transmembrane region"/>
    <property type="match status" value="2"/>
</dbReference>
<dbReference type="InterPro" id="IPR003593">
    <property type="entry name" value="AAA+_ATPase"/>
</dbReference>
<dbReference type="PANTHER" id="PTHR43394">
    <property type="entry name" value="ATP-DEPENDENT PERMEASE MDL1, MITOCHONDRIAL"/>
    <property type="match status" value="1"/>
</dbReference>
<evidence type="ECO:0000259" key="12">
    <source>
        <dbReference type="PROSITE" id="PS50929"/>
    </source>
</evidence>
<dbReference type="SUPFAM" id="SSF52540">
    <property type="entry name" value="P-loop containing nucleoside triphosphate hydrolases"/>
    <property type="match status" value="2"/>
</dbReference>
<dbReference type="GO" id="GO:0016887">
    <property type="term" value="F:ATP hydrolysis activity"/>
    <property type="evidence" value="ECO:0007669"/>
    <property type="project" value="InterPro"/>
</dbReference>
<dbReference type="PANTHER" id="PTHR43394:SF1">
    <property type="entry name" value="ATP-BINDING CASSETTE SUB-FAMILY B MEMBER 10, MITOCHONDRIAL"/>
    <property type="match status" value="1"/>
</dbReference>
<keyword evidence="2" id="KW-0813">Transport</keyword>
<proteinExistence type="predicted"/>
<dbReference type="Gene3D" id="1.20.1560.10">
    <property type="entry name" value="ABC transporter type 1, transmembrane domain"/>
    <property type="match status" value="2"/>
</dbReference>
<feature type="domain" description="ABC transmembrane type-1" evidence="12">
    <location>
        <begin position="635"/>
        <end position="919"/>
    </location>
</feature>
<evidence type="ECO:0000256" key="8">
    <source>
        <dbReference type="SAM" id="MobiDB-lite"/>
    </source>
</evidence>
<dbReference type="CDD" id="cd18578">
    <property type="entry name" value="ABC_6TM_Pgp_ABCB1_D2_like"/>
    <property type="match status" value="1"/>
</dbReference>
<evidence type="ECO:0000256" key="1">
    <source>
        <dbReference type="ARBA" id="ARBA00004141"/>
    </source>
</evidence>
<dbReference type="Gene3D" id="3.40.50.300">
    <property type="entry name" value="P-loop containing nucleotide triphosphate hydrolases"/>
    <property type="match status" value="2"/>
</dbReference>
<feature type="transmembrane region" description="Helical" evidence="9">
    <location>
        <begin position="1763"/>
        <end position="1785"/>
    </location>
</feature>
<feature type="transmembrane region" description="Helical" evidence="9">
    <location>
        <begin position="1706"/>
        <end position="1726"/>
    </location>
</feature>
<dbReference type="InterPro" id="IPR036259">
    <property type="entry name" value="MFS_trans_sf"/>
</dbReference>
<feature type="region of interest" description="Disordered" evidence="8">
    <location>
        <begin position="1587"/>
        <end position="1612"/>
    </location>
</feature>
<dbReference type="RefSeq" id="XP_028495510.1">
    <property type="nucleotide sequence ID" value="XM_028640254.1"/>
</dbReference>
<feature type="compositionally biased region" description="Basic and acidic residues" evidence="8">
    <location>
        <begin position="1473"/>
        <end position="1482"/>
    </location>
</feature>
<dbReference type="InterPro" id="IPR011527">
    <property type="entry name" value="ABC1_TM_dom"/>
</dbReference>
<dbReference type="Pfam" id="PF07690">
    <property type="entry name" value="MFS_1"/>
    <property type="match status" value="1"/>
</dbReference>
<feature type="transmembrane region" description="Helical" evidence="9">
    <location>
        <begin position="2128"/>
        <end position="2145"/>
    </location>
</feature>
<feature type="transmembrane region" description="Helical" evidence="9">
    <location>
        <begin position="1738"/>
        <end position="1757"/>
    </location>
</feature>
<gene>
    <name evidence="13" type="ORF">D7B24_006115</name>
</gene>
<evidence type="ECO:0000256" key="6">
    <source>
        <dbReference type="ARBA" id="ARBA00022989"/>
    </source>
</evidence>
<dbReference type="InterPro" id="IPR005829">
    <property type="entry name" value="Sugar_transporter_CS"/>
</dbReference>
<evidence type="ECO:0000256" key="7">
    <source>
        <dbReference type="ARBA" id="ARBA00023136"/>
    </source>
</evidence>
<evidence type="ECO:0000256" key="3">
    <source>
        <dbReference type="ARBA" id="ARBA00022692"/>
    </source>
</evidence>
<keyword evidence="4" id="KW-0547">Nucleotide-binding</keyword>
<dbReference type="SUPFAM" id="SSF103473">
    <property type="entry name" value="MFS general substrate transporter"/>
    <property type="match status" value="1"/>
</dbReference>
<feature type="transmembrane region" description="Helical" evidence="9">
    <location>
        <begin position="1831"/>
        <end position="1851"/>
    </location>
</feature>
<dbReference type="InterPro" id="IPR027417">
    <property type="entry name" value="P-loop_NTPase"/>
</dbReference>
<dbReference type="GO" id="GO:0005524">
    <property type="term" value="F:ATP binding"/>
    <property type="evidence" value="ECO:0007669"/>
    <property type="project" value="UniProtKB-KW"/>
</dbReference>
<dbReference type="GO" id="GO:0016020">
    <property type="term" value="C:membrane"/>
    <property type="evidence" value="ECO:0007669"/>
    <property type="project" value="UniProtKB-SubCell"/>
</dbReference>
<feature type="domain" description="ABC transporter" evidence="11">
    <location>
        <begin position="352"/>
        <end position="591"/>
    </location>
</feature>
<feature type="transmembrane region" description="Helical" evidence="9">
    <location>
        <begin position="151"/>
        <end position="172"/>
    </location>
</feature>
<dbReference type="EMBL" id="RBVV01000041">
    <property type="protein sequence ID" value="RNJ57352.1"/>
    <property type="molecule type" value="Genomic_DNA"/>
</dbReference>
<dbReference type="GO" id="GO:0005737">
    <property type="term" value="C:cytoplasm"/>
    <property type="evidence" value="ECO:0007669"/>
    <property type="project" value="UniProtKB-ARBA"/>
</dbReference>
<keyword evidence="14" id="KW-1185">Reference proteome</keyword>
<feature type="domain" description="ABC transporter" evidence="11">
    <location>
        <begin position="956"/>
        <end position="1210"/>
    </location>
</feature>
<feature type="transmembrane region" description="Helical" evidence="9">
    <location>
        <begin position="1997"/>
        <end position="2016"/>
    </location>
</feature>
<keyword evidence="7 9" id="KW-0472">Membrane</keyword>
<dbReference type="InterPro" id="IPR036640">
    <property type="entry name" value="ABC1_TM_sf"/>
</dbReference>
<comment type="subcellular location">
    <subcellularLocation>
        <location evidence="1">Membrane</location>
        <topology evidence="1">Multi-pass membrane protein</topology>
    </subcellularLocation>
</comment>
<dbReference type="CDD" id="cd18577">
    <property type="entry name" value="ABC_6TM_Pgp_ABCB1_D1_like"/>
    <property type="match status" value="1"/>
</dbReference>
<evidence type="ECO:0000256" key="2">
    <source>
        <dbReference type="ARBA" id="ARBA00022448"/>
    </source>
</evidence>
<feature type="transmembrane region" description="Helical" evidence="9">
    <location>
        <begin position="178"/>
        <end position="195"/>
    </location>
</feature>
<dbReference type="FunFam" id="3.40.50.300:FF:001471">
    <property type="entry name" value="P-loop containing nucleoside triphosphate hydrolase protein"/>
    <property type="match status" value="1"/>
</dbReference>
<feature type="transmembrane region" description="Helical" evidence="9">
    <location>
        <begin position="1421"/>
        <end position="1442"/>
    </location>
</feature>
<feature type="transmembrane region" description="Helical" evidence="9">
    <location>
        <begin position="2151"/>
        <end position="2170"/>
    </location>
</feature>
<protein>
    <recommendedName>
        <fullName evidence="15">Major facilitator superfamily (MFS) profile domain-containing protein</fullName>
    </recommendedName>
</protein>
<feature type="domain" description="Major facilitator superfamily (MFS) profile" evidence="10">
    <location>
        <begin position="1672"/>
        <end position="2187"/>
    </location>
</feature>
<dbReference type="SMART" id="SM00382">
    <property type="entry name" value="AAA"/>
    <property type="match status" value="2"/>
</dbReference>
<comment type="caution">
    <text evidence="13">The sequence shown here is derived from an EMBL/GenBank/DDBJ whole genome shotgun (WGS) entry which is preliminary data.</text>
</comment>
<dbReference type="GeneID" id="39609804"/>
<keyword evidence="5" id="KW-0067">ATP-binding</keyword>
<dbReference type="InterPro" id="IPR011701">
    <property type="entry name" value="MFS"/>
</dbReference>
<evidence type="ECO:0000313" key="13">
    <source>
        <dbReference type="EMBL" id="RNJ57352.1"/>
    </source>
</evidence>
<dbReference type="GO" id="GO:0015421">
    <property type="term" value="F:ABC-type oligopeptide transporter activity"/>
    <property type="evidence" value="ECO:0007669"/>
    <property type="project" value="TreeGrafter"/>
</dbReference>
<feature type="transmembrane region" description="Helical" evidence="9">
    <location>
        <begin position="20"/>
        <end position="53"/>
    </location>
</feature>
<dbReference type="InterPro" id="IPR020846">
    <property type="entry name" value="MFS_dom"/>
</dbReference>
<dbReference type="Pfam" id="PF00664">
    <property type="entry name" value="ABC_membrane"/>
    <property type="match status" value="2"/>
</dbReference>